<feature type="domain" description="Methyltransferase" evidence="1">
    <location>
        <begin position="35"/>
        <end position="156"/>
    </location>
</feature>
<dbReference type="PATRIC" id="fig|584657.3.peg.961"/>
<organism evidence="2 3">
    <name type="scientific">Intrasporangium chromatireducens Q5-1</name>
    <dbReference type="NCBI Taxonomy" id="584657"/>
    <lineage>
        <taxon>Bacteria</taxon>
        <taxon>Bacillati</taxon>
        <taxon>Actinomycetota</taxon>
        <taxon>Actinomycetes</taxon>
        <taxon>Micrococcales</taxon>
        <taxon>Intrasporangiaceae</taxon>
        <taxon>Intrasporangium</taxon>
    </lineage>
</organism>
<dbReference type="Proteomes" id="UP000019494">
    <property type="component" value="Unassembled WGS sequence"/>
</dbReference>
<evidence type="ECO:0000313" key="2">
    <source>
        <dbReference type="EMBL" id="EWT07080.1"/>
    </source>
</evidence>
<dbReference type="RefSeq" id="WP_034714104.1">
    <property type="nucleotide sequence ID" value="NZ_AWQS01000022.1"/>
</dbReference>
<gene>
    <name evidence="2" type="ORF">N864_12590</name>
</gene>
<dbReference type="AlphaFoldDB" id="W9GLX6"/>
<dbReference type="InterPro" id="IPR025714">
    <property type="entry name" value="Methyltranfer_dom"/>
</dbReference>
<dbReference type="Gene3D" id="3.40.50.150">
    <property type="entry name" value="Vaccinia Virus protein VP39"/>
    <property type="match status" value="1"/>
</dbReference>
<dbReference type="SUPFAM" id="SSF53335">
    <property type="entry name" value="S-adenosyl-L-methionine-dependent methyltransferases"/>
    <property type="match status" value="1"/>
</dbReference>
<reference evidence="3" key="1">
    <citation type="submission" date="2013-08" db="EMBL/GenBank/DDBJ databases">
        <title>Intrasporangium oryzae NRRL B-24470.</title>
        <authorList>
            <person name="Liu H."/>
            <person name="Wang G."/>
        </authorList>
    </citation>
    <scope>NUCLEOTIDE SEQUENCE [LARGE SCALE GENOMIC DNA]</scope>
    <source>
        <strain evidence="3">Q5-1</strain>
    </source>
</reference>
<sequence length="266" mass="29101">MGDVYLHGHQPSVLASHGVRTAADSAAYLLPHLRNGDDLLDVGCGPGTITLDLAEAVGAGTVIGVDAVEAPLESARRHARDRGDTATRFEVADVHELPFDAGQFDVVHAHQVLQHLSDPVAALREMARVTRPGGIIAVRDADYGSMTWYPELPGMTRWMEVYVGAARANAAEPHAGRRLTAWAHLAGLTDLQPTASIWGYSTPEQCSWWGRTWARRVLESSYATQALNKGLATQQELDWISGAWLEWSRHPDAWFVMTHGELIARL</sequence>
<keyword evidence="2" id="KW-0489">Methyltransferase</keyword>
<accession>W9GLX6</accession>
<keyword evidence="2" id="KW-0808">Transferase</keyword>
<dbReference type="EMBL" id="AWQS01000022">
    <property type="protein sequence ID" value="EWT07080.1"/>
    <property type="molecule type" value="Genomic_DNA"/>
</dbReference>
<dbReference type="GO" id="GO:0032259">
    <property type="term" value="P:methylation"/>
    <property type="evidence" value="ECO:0007669"/>
    <property type="project" value="UniProtKB-KW"/>
</dbReference>
<comment type="caution">
    <text evidence="2">The sequence shown here is derived from an EMBL/GenBank/DDBJ whole genome shotgun (WGS) entry which is preliminary data.</text>
</comment>
<dbReference type="PANTHER" id="PTHR43464">
    <property type="entry name" value="METHYLTRANSFERASE"/>
    <property type="match status" value="1"/>
</dbReference>
<evidence type="ECO:0000259" key="1">
    <source>
        <dbReference type="Pfam" id="PF13847"/>
    </source>
</evidence>
<dbReference type="OrthoDB" id="9795634at2"/>
<evidence type="ECO:0000313" key="3">
    <source>
        <dbReference type="Proteomes" id="UP000019494"/>
    </source>
</evidence>
<proteinExistence type="predicted"/>
<dbReference type="PANTHER" id="PTHR43464:SF71">
    <property type="entry name" value="METHYLTRANSFERASE, PUTATIVE-RELATED"/>
    <property type="match status" value="1"/>
</dbReference>
<dbReference type="InterPro" id="IPR029063">
    <property type="entry name" value="SAM-dependent_MTases_sf"/>
</dbReference>
<protein>
    <submittedName>
        <fullName evidence="2">Methyltransferase type 11</fullName>
    </submittedName>
</protein>
<keyword evidence="3" id="KW-1185">Reference proteome</keyword>
<dbReference type="CDD" id="cd02440">
    <property type="entry name" value="AdoMet_MTases"/>
    <property type="match status" value="1"/>
</dbReference>
<dbReference type="GO" id="GO:0010420">
    <property type="term" value="F:polyprenyldihydroxybenzoate methyltransferase activity"/>
    <property type="evidence" value="ECO:0007669"/>
    <property type="project" value="TreeGrafter"/>
</dbReference>
<dbReference type="Pfam" id="PF13847">
    <property type="entry name" value="Methyltransf_31"/>
    <property type="match status" value="1"/>
</dbReference>
<name>W9GLX6_9MICO</name>